<gene>
    <name evidence="10 13" type="primary">hisH</name>
</gene>
<dbReference type="Gene3D" id="3.40.50.880">
    <property type="match status" value="1"/>
</dbReference>
<evidence type="ECO:0000259" key="12">
    <source>
        <dbReference type="Pfam" id="PF00117"/>
    </source>
</evidence>
<dbReference type="HAMAP" id="MF_00278">
    <property type="entry name" value="HisH"/>
    <property type="match status" value="1"/>
</dbReference>
<dbReference type="GO" id="GO:0000105">
    <property type="term" value="P:L-histidine biosynthetic process"/>
    <property type="evidence" value="ECO:0007669"/>
    <property type="project" value="UniProtKB-UniRule"/>
</dbReference>
<evidence type="ECO:0000256" key="2">
    <source>
        <dbReference type="ARBA" id="ARBA00011152"/>
    </source>
</evidence>
<comment type="catalytic activity">
    <reaction evidence="8 10">
        <text>5-[(5-phospho-1-deoxy-D-ribulos-1-ylimino)methylamino]-1-(5-phospho-beta-D-ribosyl)imidazole-4-carboxamide + L-glutamine = D-erythro-1-(imidazol-4-yl)glycerol 3-phosphate + 5-amino-1-(5-phospho-beta-D-ribosyl)imidazole-4-carboxamide + L-glutamate + H(+)</text>
        <dbReference type="Rhea" id="RHEA:24793"/>
        <dbReference type="ChEBI" id="CHEBI:15378"/>
        <dbReference type="ChEBI" id="CHEBI:29985"/>
        <dbReference type="ChEBI" id="CHEBI:58278"/>
        <dbReference type="ChEBI" id="CHEBI:58359"/>
        <dbReference type="ChEBI" id="CHEBI:58475"/>
        <dbReference type="ChEBI" id="CHEBI:58525"/>
        <dbReference type="EC" id="4.3.2.10"/>
    </reaction>
</comment>
<dbReference type="InterPro" id="IPR017926">
    <property type="entry name" value="GATASE"/>
</dbReference>
<dbReference type="GO" id="GO:0004359">
    <property type="term" value="F:glutaminase activity"/>
    <property type="evidence" value="ECO:0007669"/>
    <property type="project" value="UniProtKB-EC"/>
</dbReference>
<keyword evidence="13" id="KW-0150">Chloroplast</keyword>
<comment type="catalytic activity">
    <reaction evidence="9 10">
        <text>L-glutamine + H2O = L-glutamate + NH4(+)</text>
        <dbReference type="Rhea" id="RHEA:15889"/>
        <dbReference type="ChEBI" id="CHEBI:15377"/>
        <dbReference type="ChEBI" id="CHEBI:28938"/>
        <dbReference type="ChEBI" id="CHEBI:29985"/>
        <dbReference type="ChEBI" id="CHEBI:58359"/>
        <dbReference type="EC" id="3.5.1.2"/>
    </reaction>
</comment>
<organism evidence="13">
    <name type="scientific">Cyanidioschyzon merolae</name>
    <name type="common">Red alga</name>
    <dbReference type="NCBI Taxonomy" id="45157"/>
    <lineage>
        <taxon>Eukaryota</taxon>
        <taxon>Rhodophyta</taxon>
        <taxon>Bangiophyceae</taxon>
        <taxon>Cyanidiales</taxon>
        <taxon>Cyanidiaceae</taxon>
        <taxon>Cyanidioschyzon</taxon>
    </lineage>
</organism>
<dbReference type="AlphaFoldDB" id="A0A5P9RVK0"/>
<keyword evidence="13" id="KW-0808">Transferase</keyword>
<dbReference type="GO" id="GO:0000107">
    <property type="term" value="F:imidazoleglycerol-phosphate synthase activity"/>
    <property type="evidence" value="ECO:0007669"/>
    <property type="project" value="UniProtKB-UniRule"/>
</dbReference>
<comment type="subunit">
    <text evidence="2 10">Heterodimer of HisH and HisF.</text>
</comment>
<keyword evidence="4 10" id="KW-0378">Hydrolase</keyword>
<dbReference type="PROSITE" id="PS51273">
    <property type="entry name" value="GATASE_TYPE_1"/>
    <property type="match status" value="1"/>
</dbReference>
<evidence type="ECO:0000256" key="9">
    <source>
        <dbReference type="ARBA" id="ARBA00049534"/>
    </source>
</evidence>
<comment type="pathway">
    <text evidence="1 10">Amino-acid biosynthesis; L-histidine biosynthesis; L-histidine from 5-phospho-alpha-D-ribose 1-diphosphate: step 5/9.</text>
</comment>
<evidence type="ECO:0000313" key="13">
    <source>
        <dbReference type="EMBL" id="QFV17176.1"/>
    </source>
</evidence>
<evidence type="ECO:0000256" key="8">
    <source>
        <dbReference type="ARBA" id="ARBA00047838"/>
    </source>
</evidence>
<geneLocation type="chloroplast" evidence="13"/>
<sequence length="201" mass="22732">MKVGLVDYSMGNMHSVSRAIQQANQQVCVVRSESELAQVHILVVPGVGHFDLAMKKLEQKGLRTGIAKWIAKGNPYIGICLGMHILFETSEEGKEEGLGVYKEQVKRLPVKVIPHMGWNRLECQNSEWVNWKAWPNAWAYFVHSYGVMASSQACATTTYEKIQMVAAIEKDNCFAMQFHPEKSGEFGLWLWREVMKKAASL</sequence>
<dbReference type="EMBL" id="MK231135">
    <property type="protein sequence ID" value="QFV17176.1"/>
    <property type="molecule type" value="Genomic_DNA"/>
</dbReference>
<dbReference type="Pfam" id="PF00117">
    <property type="entry name" value="GATase"/>
    <property type="match status" value="1"/>
</dbReference>
<dbReference type="UniPathway" id="UPA00031">
    <property type="reaction ID" value="UER00010"/>
</dbReference>
<dbReference type="EC" id="4.3.2.10" evidence="10"/>
<evidence type="ECO:0000256" key="3">
    <source>
        <dbReference type="ARBA" id="ARBA00022605"/>
    </source>
</evidence>
<dbReference type="EC" id="3.5.1.2" evidence="10"/>
<keyword evidence="13" id="KW-0934">Plastid</keyword>
<comment type="function">
    <text evidence="10">IGPS catalyzes the conversion of PRFAR and glutamine to IGP, AICAR and glutamate. The HisH subunit catalyzes the hydrolysis of glutamine to glutamate and ammonia as part of the synthesis of IGP and AICAR. The resulting ammonia molecule is channeled to the active site of HisF.</text>
</comment>
<proteinExistence type="inferred from homology"/>
<dbReference type="CDD" id="cd01748">
    <property type="entry name" value="GATase1_IGP_Synthase"/>
    <property type="match status" value="1"/>
</dbReference>
<feature type="domain" description="Glutamine amidotransferase" evidence="12">
    <location>
        <begin position="5"/>
        <end position="184"/>
    </location>
</feature>
<evidence type="ECO:0000256" key="7">
    <source>
        <dbReference type="ARBA" id="ARBA00023239"/>
    </source>
</evidence>
<keyword evidence="6 10" id="KW-0368">Histidine biosynthesis</keyword>
<dbReference type="SUPFAM" id="SSF52317">
    <property type="entry name" value="Class I glutamine amidotransferase-like"/>
    <property type="match status" value="1"/>
</dbReference>
<evidence type="ECO:0000256" key="4">
    <source>
        <dbReference type="ARBA" id="ARBA00022801"/>
    </source>
</evidence>
<evidence type="ECO:0000256" key="1">
    <source>
        <dbReference type="ARBA" id="ARBA00005091"/>
    </source>
</evidence>
<evidence type="ECO:0000256" key="10">
    <source>
        <dbReference type="HAMAP-Rule" id="MF_00278"/>
    </source>
</evidence>
<evidence type="ECO:0000256" key="6">
    <source>
        <dbReference type="ARBA" id="ARBA00023102"/>
    </source>
</evidence>
<accession>A0A5P9RVK0</accession>
<keyword evidence="3 10" id="KW-0028">Amino-acid biosynthesis</keyword>
<comment type="subcellular location">
    <subcellularLocation>
        <location evidence="10">Plastid</location>
        <location evidence="10">Chloroplast</location>
    </subcellularLocation>
</comment>
<reference evidence="13" key="1">
    <citation type="submission" date="2018-11" db="EMBL/GenBank/DDBJ databases">
        <title>Complete Plastid Genome of Cyanidioschyzon merolae Isolate 5578.</title>
        <authorList>
            <person name="Bi G."/>
        </authorList>
    </citation>
    <scope>NUCLEOTIDE SEQUENCE</scope>
</reference>
<keyword evidence="7 10" id="KW-0456">Lyase</keyword>
<keyword evidence="5 10" id="KW-0315">Glutamine amidotransferase</keyword>
<feature type="active site" evidence="10 11">
    <location>
        <position position="179"/>
    </location>
</feature>
<evidence type="ECO:0000256" key="11">
    <source>
        <dbReference type="PIRSR" id="PIRSR000495-1"/>
    </source>
</evidence>
<evidence type="ECO:0000256" key="5">
    <source>
        <dbReference type="ARBA" id="ARBA00022962"/>
    </source>
</evidence>
<dbReference type="GO" id="GO:0016829">
    <property type="term" value="F:lyase activity"/>
    <property type="evidence" value="ECO:0007669"/>
    <property type="project" value="UniProtKB-KW"/>
</dbReference>
<dbReference type="NCBIfam" id="TIGR01855">
    <property type="entry name" value="IMP_synth_hisH"/>
    <property type="match status" value="1"/>
</dbReference>
<protein>
    <recommendedName>
        <fullName evidence="10">Imidazole glycerol phosphate synthase subunit HisH</fullName>
        <ecNumber evidence="10">4.3.2.10</ecNumber>
    </recommendedName>
    <alternativeName>
        <fullName evidence="10">IGP synthase glutaminase subunit</fullName>
        <ecNumber evidence="10">3.5.1.2</ecNumber>
    </alternativeName>
    <alternativeName>
        <fullName evidence="10">IGP synthase subunit HisH</fullName>
    </alternativeName>
    <alternativeName>
        <fullName evidence="10">ImGP synthase subunit HisH</fullName>
        <shortName evidence="10">IGPS subunit HisH</shortName>
    </alternativeName>
</protein>
<dbReference type="PIRSF" id="PIRSF000495">
    <property type="entry name" value="Amidotransf_hisH"/>
    <property type="match status" value="1"/>
</dbReference>
<dbReference type="PANTHER" id="PTHR42701">
    <property type="entry name" value="IMIDAZOLE GLYCEROL PHOSPHATE SYNTHASE SUBUNIT HISH"/>
    <property type="match status" value="1"/>
</dbReference>
<dbReference type="InterPro" id="IPR010139">
    <property type="entry name" value="Imidazole-glycPsynth_HisH"/>
</dbReference>
<feature type="active site" description="Nucleophile" evidence="10 11">
    <location>
        <position position="80"/>
    </location>
</feature>
<feature type="active site" evidence="10 11">
    <location>
        <position position="181"/>
    </location>
</feature>
<dbReference type="PANTHER" id="PTHR42701:SF1">
    <property type="entry name" value="IMIDAZOLE GLYCEROL PHOSPHATE SYNTHASE SUBUNIT HISH"/>
    <property type="match status" value="1"/>
</dbReference>
<dbReference type="GO" id="GO:0009507">
    <property type="term" value="C:chloroplast"/>
    <property type="evidence" value="ECO:0007669"/>
    <property type="project" value="UniProtKB-SubCell"/>
</dbReference>
<name>A0A5P9RVK0_CYAME</name>
<dbReference type="InterPro" id="IPR029062">
    <property type="entry name" value="Class_I_gatase-like"/>
</dbReference>